<keyword evidence="2" id="KW-1185">Reference proteome</keyword>
<evidence type="ECO:0008006" key="3">
    <source>
        <dbReference type="Google" id="ProtNLM"/>
    </source>
</evidence>
<dbReference type="EMBL" id="JBJUIK010000007">
    <property type="protein sequence ID" value="KAL3523705.1"/>
    <property type="molecule type" value="Genomic_DNA"/>
</dbReference>
<name>A0ABD2ZZE1_9GENT</name>
<reference evidence="1 2" key="1">
    <citation type="submission" date="2024-11" db="EMBL/GenBank/DDBJ databases">
        <title>A near-complete genome assembly of Cinchona calisaya.</title>
        <authorList>
            <person name="Lian D.C."/>
            <person name="Zhao X.W."/>
            <person name="Wei L."/>
        </authorList>
    </citation>
    <scope>NUCLEOTIDE SEQUENCE [LARGE SCALE GENOMIC DNA]</scope>
    <source>
        <tissue evidence="1">Nenye</tissue>
    </source>
</reference>
<protein>
    <recommendedName>
        <fullName evidence="3">Transmembrane protein</fullName>
    </recommendedName>
</protein>
<dbReference type="Proteomes" id="UP001630127">
    <property type="component" value="Unassembled WGS sequence"/>
</dbReference>
<organism evidence="1 2">
    <name type="scientific">Cinchona calisaya</name>
    <dbReference type="NCBI Taxonomy" id="153742"/>
    <lineage>
        <taxon>Eukaryota</taxon>
        <taxon>Viridiplantae</taxon>
        <taxon>Streptophyta</taxon>
        <taxon>Embryophyta</taxon>
        <taxon>Tracheophyta</taxon>
        <taxon>Spermatophyta</taxon>
        <taxon>Magnoliopsida</taxon>
        <taxon>eudicotyledons</taxon>
        <taxon>Gunneridae</taxon>
        <taxon>Pentapetalae</taxon>
        <taxon>asterids</taxon>
        <taxon>lamiids</taxon>
        <taxon>Gentianales</taxon>
        <taxon>Rubiaceae</taxon>
        <taxon>Cinchonoideae</taxon>
        <taxon>Cinchoneae</taxon>
        <taxon>Cinchona</taxon>
    </lineage>
</organism>
<evidence type="ECO:0000313" key="2">
    <source>
        <dbReference type="Proteomes" id="UP001630127"/>
    </source>
</evidence>
<comment type="caution">
    <text evidence="1">The sequence shown here is derived from an EMBL/GenBank/DDBJ whole genome shotgun (WGS) entry which is preliminary data.</text>
</comment>
<dbReference type="AlphaFoldDB" id="A0ABD2ZZE1"/>
<accession>A0ABD2ZZE1</accession>
<evidence type="ECO:0000313" key="1">
    <source>
        <dbReference type="EMBL" id="KAL3523705.1"/>
    </source>
</evidence>
<gene>
    <name evidence="1" type="ORF">ACH5RR_016539</name>
</gene>
<dbReference type="PANTHER" id="PTHR33592">
    <property type="entry name" value="TRANSMEMBRANE PROTEIN"/>
    <property type="match status" value="1"/>
</dbReference>
<sequence length="123" mass="13508">MFLKKICTIFIGVTLFVTLINTFQEVEAMRQLEGDFLWFKKIDLVIQSLPKGSPVKTPSPNPCTFIPGNGHGRCTLAENEVNFGAHLGHNAPAAFPEVMVQFGVASNERSSTDHAKQEDQSSS</sequence>
<proteinExistence type="predicted"/>
<dbReference type="PANTHER" id="PTHR33592:SF3">
    <property type="entry name" value="TRANSMEMBRANE PROTEIN"/>
    <property type="match status" value="1"/>
</dbReference>